<feature type="transmembrane region" description="Helical" evidence="1">
    <location>
        <begin position="190"/>
        <end position="210"/>
    </location>
</feature>
<evidence type="ECO:0000313" key="2">
    <source>
        <dbReference type="EMBL" id="GHC78412.1"/>
    </source>
</evidence>
<accession>A0A8J3DKW8</accession>
<dbReference type="InterPro" id="IPR007820">
    <property type="entry name" value="AbrB_fam"/>
</dbReference>
<keyword evidence="2" id="KW-0560">Oxidoreductase</keyword>
<dbReference type="PIRSF" id="PIRSF038991">
    <property type="entry name" value="Protein_AbrB"/>
    <property type="match status" value="1"/>
</dbReference>
<dbReference type="Pfam" id="PF05145">
    <property type="entry name" value="AbrB"/>
    <property type="match status" value="1"/>
</dbReference>
<keyword evidence="1" id="KW-0472">Membrane</keyword>
<feature type="transmembrane region" description="Helical" evidence="1">
    <location>
        <begin position="38"/>
        <end position="57"/>
    </location>
</feature>
<gene>
    <name evidence="2" type="ORF">GCM10010136_30360</name>
</gene>
<feature type="transmembrane region" description="Helical" evidence="1">
    <location>
        <begin position="150"/>
        <end position="170"/>
    </location>
</feature>
<name>A0A8J3DKW8_9HYPH</name>
<dbReference type="Proteomes" id="UP000641137">
    <property type="component" value="Unassembled WGS sequence"/>
</dbReference>
<evidence type="ECO:0000313" key="3">
    <source>
        <dbReference type="Proteomes" id="UP000641137"/>
    </source>
</evidence>
<proteinExistence type="predicted"/>
<dbReference type="NCBIfam" id="TIGR03082">
    <property type="entry name" value="Gneg_AbrB_dup"/>
    <property type="match status" value="2"/>
</dbReference>
<dbReference type="EMBL" id="BMZO01000010">
    <property type="protein sequence ID" value="GHC78412.1"/>
    <property type="molecule type" value="Genomic_DNA"/>
</dbReference>
<feature type="transmembrane region" description="Helical" evidence="1">
    <location>
        <begin position="12"/>
        <end position="32"/>
    </location>
</feature>
<keyword evidence="3" id="KW-1185">Reference proteome</keyword>
<feature type="transmembrane region" description="Helical" evidence="1">
    <location>
        <begin position="240"/>
        <end position="261"/>
    </location>
</feature>
<dbReference type="GO" id="GO:0016020">
    <property type="term" value="C:membrane"/>
    <property type="evidence" value="ECO:0007669"/>
    <property type="project" value="InterPro"/>
</dbReference>
<dbReference type="AlphaFoldDB" id="A0A8J3DKW8"/>
<comment type="caution">
    <text evidence="2">The sequence shown here is derived from an EMBL/GenBank/DDBJ whole genome shotgun (WGS) entry which is preliminary data.</text>
</comment>
<reference evidence="2" key="2">
    <citation type="submission" date="2020-09" db="EMBL/GenBank/DDBJ databases">
        <authorList>
            <person name="Sun Q."/>
            <person name="Kim S."/>
        </authorList>
    </citation>
    <scope>NUCLEOTIDE SEQUENCE</scope>
    <source>
        <strain evidence="2">KCTC 42097</strain>
    </source>
</reference>
<dbReference type="GO" id="GO:0010468">
    <property type="term" value="P:regulation of gene expression"/>
    <property type="evidence" value="ECO:0007669"/>
    <property type="project" value="InterPro"/>
</dbReference>
<dbReference type="InterPro" id="IPR017516">
    <property type="entry name" value="AbrB_dup"/>
</dbReference>
<evidence type="ECO:0000256" key="1">
    <source>
        <dbReference type="SAM" id="Phobius"/>
    </source>
</evidence>
<feature type="transmembrane region" description="Helical" evidence="1">
    <location>
        <begin position="92"/>
        <end position="114"/>
    </location>
</feature>
<keyword evidence="2" id="KW-0503">Monooxygenase</keyword>
<protein>
    <submittedName>
        <fullName evidence="2">Monooxygenase</fullName>
    </submittedName>
</protein>
<dbReference type="PANTHER" id="PTHR38457">
    <property type="entry name" value="REGULATOR ABRB-RELATED"/>
    <property type="match status" value="1"/>
</dbReference>
<dbReference type="PANTHER" id="PTHR38457:SF1">
    <property type="entry name" value="REGULATOR ABRB-RELATED"/>
    <property type="match status" value="1"/>
</dbReference>
<dbReference type="GO" id="GO:0004497">
    <property type="term" value="F:monooxygenase activity"/>
    <property type="evidence" value="ECO:0007669"/>
    <property type="project" value="UniProtKB-KW"/>
</dbReference>
<keyword evidence="1" id="KW-0812">Transmembrane</keyword>
<keyword evidence="1" id="KW-1133">Transmembrane helix</keyword>
<feature type="transmembrane region" description="Helical" evidence="1">
    <location>
        <begin position="316"/>
        <end position="349"/>
    </location>
</feature>
<sequence length="355" mass="37854">MPDLPKTKLNRVQLALRLAFALMLGLCGGALFNHFNMPLAWMLGSMSACGLAAVFGLPVIMPPRIRPPMTMIIGTMLGTSFTTDILTGAASWWLPLLGLVAFLFVSGSLCSVYFRRVAGFDKPTAYFAGMPGGLMEMVTLGGERGGDDRMIALIHGSRIFLVVLCLPLLIEFSTGEEISAMPGAWRPWSVLEAIDLFWLFVAGVTGVLLGRWLRLPAYVLIGPMLVSAALHLTGLSDFTLPSMAVAAAQIAIGCIVGCRFAGTAPKLMARIMAISIGATFLLLSITFVFAEIVSWLSGISLQGVLLAYSPGGLAEMSLAALALGVEVPFVVLHHVVRVFLVVSGSVIFFRATSDR</sequence>
<feature type="transmembrane region" description="Helical" evidence="1">
    <location>
        <begin position="217"/>
        <end position="234"/>
    </location>
</feature>
<organism evidence="2 3">
    <name type="scientific">Limoniibacter endophyticus</name>
    <dbReference type="NCBI Taxonomy" id="1565040"/>
    <lineage>
        <taxon>Bacteria</taxon>
        <taxon>Pseudomonadati</taxon>
        <taxon>Pseudomonadota</taxon>
        <taxon>Alphaproteobacteria</taxon>
        <taxon>Hyphomicrobiales</taxon>
        <taxon>Bartonellaceae</taxon>
        <taxon>Limoniibacter</taxon>
    </lineage>
</organism>
<reference evidence="2" key="1">
    <citation type="journal article" date="2014" name="Int. J. Syst. Evol. Microbiol.">
        <title>Complete genome sequence of Corynebacterium casei LMG S-19264T (=DSM 44701T), isolated from a smear-ripened cheese.</title>
        <authorList>
            <consortium name="US DOE Joint Genome Institute (JGI-PGF)"/>
            <person name="Walter F."/>
            <person name="Albersmeier A."/>
            <person name="Kalinowski J."/>
            <person name="Ruckert C."/>
        </authorList>
    </citation>
    <scope>NUCLEOTIDE SEQUENCE</scope>
    <source>
        <strain evidence="2">KCTC 42097</strain>
    </source>
</reference>
<feature type="transmembrane region" description="Helical" evidence="1">
    <location>
        <begin position="273"/>
        <end position="296"/>
    </location>
</feature>